<dbReference type="InterPro" id="IPR019734">
    <property type="entry name" value="TPR_rpt"/>
</dbReference>
<feature type="domain" description="O-GlcNAc transferase C-terminal" evidence="9">
    <location>
        <begin position="249"/>
        <end position="400"/>
    </location>
</feature>
<dbReference type="Gene3D" id="3.40.50.2000">
    <property type="entry name" value="Glycogen Phosphorylase B"/>
    <property type="match status" value="1"/>
</dbReference>
<gene>
    <name evidence="10" type="ORF">A2876_02165</name>
</gene>
<evidence type="ECO:0000256" key="7">
    <source>
        <dbReference type="ARBA" id="ARBA00022803"/>
    </source>
</evidence>
<evidence type="ECO:0000313" key="11">
    <source>
        <dbReference type="Proteomes" id="UP000178176"/>
    </source>
</evidence>
<dbReference type="Pfam" id="PF00515">
    <property type="entry name" value="TPR_1"/>
    <property type="match status" value="2"/>
</dbReference>
<evidence type="ECO:0000259" key="9">
    <source>
        <dbReference type="Pfam" id="PF13844"/>
    </source>
</evidence>
<dbReference type="InterPro" id="IPR029489">
    <property type="entry name" value="OGT/SEC/SPY_C"/>
</dbReference>
<feature type="repeat" description="TPR" evidence="8">
    <location>
        <begin position="118"/>
        <end position="151"/>
    </location>
</feature>
<feature type="repeat" description="TPR" evidence="8">
    <location>
        <begin position="43"/>
        <end position="76"/>
    </location>
</feature>
<dbReference type="InterPro" id="IPR011990">
    <property type="entry name" value="TPR-like_helical_dom_sf"/>
</dbReference>
<dbReference type="SUPFAM" id="SSF48452">
    <property type="entry name" value="TPR-like"/>
    <property type="match status" value="1"/>
</dbReference>
<evidence type="ECO:0000256" key="3">
    <source>
        <dbReference type="ARBA" id="ARBA00011970"/>
    </source>
</evidence>
<dbReference type="EC" id="2.4.1.255" evidence="3"/>
<evidence type="ECO:0000256" key="6">
    <source>
        <dbReference type="ARBA" id="ARBA00022737"/>
    </source>
</evidence>
<evidence type="ECO:0000256" key="5">
    <source>
        <dbReference type="ARBA" id="ARBA00022679"/>
    </source>
</evidence>
<reference evidence="10 11" key="1">
    <citation type="journal article" date="2016" name="Nat. Commun.">
        <title>Thousands of microbial genomes shed light on interconnected biogeochemical processes in an aquifer system.</title>
        <authorList>
            <person name="Anantharaman K."/>
            <person name="Brown C.T."/>
            <person name="Hug L.A."/>
            <person name="Sharon I."/>
            <person name="Castelle C.J."/>
            <person name="Probst A.J."/>
            <person name="Thomas B.C."/>
            <person name="Singh A."/>
            <person name="Wilkins M.J."/>
            <person name="Karaoz U."/>
            <person name="Brodie E.L."/>
            <person name="Williams K.H."/>
            <person name="Hubbard S.S."/>
            <person name="Banfield J.F."/>
        </authorList>
    </citation>
    <scope>NUCLEOTIDE SEQUENCE [LARGE SCALE GENOMIC DNA]</scope>
</reference>
<keyword evidence="4" id="KW-0328">Glycosyltransferase</keyword>
<dbReference type="UniPathway" id="UPA00378"/>
<feature type="repeat" description="TPR" evidence="8">
    <location>
        <begin position="9"/>
        <end position="42"/>
    </location>
</feature>
<protein>
    <recommendedName>
        <fullName evidence="3">protein O-GlcNAc transferase</fullName>
        <ecNumber evidence="3">2.4.1.255</ecNumber>
    </recommendedName>
</protein>
<dbReference type="PANTHER" id="PTHR44998:SF1">
    <property type="entry name" value="UDP-N-ACETYLGLUCOSAMINE--PEPTIDE N-ACETYLGLUCOSAMINYLTRANSFERASE 110 KDA SUBUNIT"/>
    <property type="match status" value="1"/>
</dbReference>
<sequence>MPSQNYLNAIACFNLGSLYQKNGEYQKASENFEKALEIDPTLVNTYVNYALVLEKTGQIEKAVKLLKKAVSIDPSYQTAKHNLAILYVQQGILYHINRKYHQSLQCFFKALQVNPDFPQVYFNLGNVYSDLGHSSLAINSYQKAIQLSPDFYDAYHNLGLVCINNGQSQRGIESLRHVPNPTPHLVFELFRICAWKEAGKLYQRLIKLKVQQPPFFDLTMHSSDAKNYQTALSWSQKFTTANINFHYLRPAKKIKIAYLSDGFRDFPTAHNLAPVLEHHDKDQFEIYAISYGARDRSDWRRRVVNSVDKFINIETQSDTEAAVLINKEKINILVDLKGHTKNNRLGIFARRPAPVQVNYLGYPGTTGADFIDYIIADKIVIPPSAQKYYTEKVVYLPHCYRPADTGFKAPLPSPKSHQPFVFASFNHTYKIRPPLFLVWMRILKKLPRSVLWQLESTSEAVDNLKAEAKLRGIDPARIVFVPILPKRQHLDRVAQANIVLDSYPVNGHTTTVDALMSKVPVITLMGNHFASRVSASILTAAALPQLITHSLSEYENLALNLALRPEKIPPIVLTSPLFNIQQYTQNLENAYHKIWNIYIMNHS</sequence>
<feature type="domain" description="O-GlcNAc transferase C-terminal" evidence="9">
    <location>
        <begin position="420"/>
        <end position="587"/>
    </location>
</feature>
<organism evidence="10 11">
    <name type="scientific">Candidatus Amesbacteria bacterium RIFCSPHIGHO2_01_FULL_48_32b</name>
    <dbReference type="NCBI Taxonomy" id="1797253"/>
    <lineage>
        <taxon>Bacteria</taxon>
        <taxon>Candidatus Amesiibacteriota</taxon>
    </lineage>
</organism>
<evidence type="ECO:0000256" key="1">
    <source>
        <dbReference type="ARBA" id="ARBA00004922"/>
    </source>
</evidence>
<comment type="pathway">
    <text evidence="1">Protein modification; protein glycosylation.</text>
</comment>
<dbReference type="PROSITE" id="PS50005">
    <property type="entry name" value="TPR"/>
    <property type="match status" value="4"/>
</dbReference>
<evidence type="ECO:0000313" key="10">
    <source>
        <dbReference type="EMBL" id="OGC92361.1"/>
    </source>
</evidence>
<dbReference type="EMBL" id="MEXH01000016">
    <property type="protein sequence ID" value="OGC92361.1"/>
    <property type="molecule type" value="Genomic_DNA"/>
</dbReference>
<keyword evidence="7 8" id="KW-0802">TPR repeat</keyword>
<comment type="similarity">
    <text evidence="2">Belongs to the glycosyltransferase 41 family. O-GlcNAc transferase subfamily.</text>
</comment>
<name>A0A1F4YEJ7_9BACT</name>
<dbReference type="Pfam" id="PF13414">
    <property type="entry name" value="TPR_11"/>
    <property type="match status" value="1"/>
</dbReference>
<dbReference type="Gene3D" id="3.40.50.11380">
    <property type="match status" value="2"/>
</dbReference>
<keyword evidence="5" id="KW-0808">Transferase</keyword>
<feature type="repeat" description="TPR" evidence="8">
    <location>
        <begin position="84"/>
        <end position="117"/>
    </location>
</feature>
<dbReference type="SMART" id="SM00028">
    <property type="entry name" value="TPR"/>
    <property type="match status" value="4"/>
</dbReference>
<dbReference type="Pfam" id="PF13844">
    <property type="entry name" value="Glyco_transf_41"/>
    <property type="match status" value="2"/>
</dbReference>
<evidence type="ECO:0000256" key="8">
    <source>
        <dbReference type="PROSITE-ProRule" id="PRU00339"/>
    </source>
</evidence>
<dbReference type="Proteomes" id="UP000178176">
    <property type="component" value="Unassembled WGS sequence"/>
</dbReference>
<keyword evidence="6" id="KW-0677">Repeat</keyword>
<dbReference type="PANTHER" id="PTHR44998">
    <property type="match status" value="1"/>
</dbReference>
<proteinExistence type="inferred from homology"/>
<dbReference type="GO" id="GO:0097363">
    <property type="term" value="F:protein O-acetylglucosaminyltransferase activity"/>
    <property type="evidence" value="ECO:0007669"/>
    <property type="project" value="UniProtKB-EC"/>
</dbReference>
<accession>A0A1F4YEJ7</accession>
<evidence type="ECO:0000256" key="4">
    <source>
        <dbReference type="ARBA" id="ARBA00022676"/>
    </source>
</evidence>
<dbReference type="GO" id="GO:0006493">
    <property type="term" value="P:protein O-linked glycosylation"/>
    <property type="evidence" value="ECO:0007669"/>
    <property type="project" value="TreeGrafter"/>
</dbReference>
<comment type="caution">
    <text evidence="10">The sequence shown here is derived from an EMBL/GenBank/DDBJ whole genome shotgun (WGS) entry which is preliminary data.</text>
</comment>
<dbReference type="Gene3D" id="1.25.40.10">
    <property type="entry name" value="Tetratricopeptide repeat domain"/>
    <property type="match status" value="2"/>
</dbReference>
<dbReference type="AlphaFoldDB" id="A0A1F4YEJ7"/>
<dbReference type="PROSITE" id="PS50293">
    <property type="entry name" value="TPR_REGION"/>
    <property type="match status" value="3"/>
</dbReference>
<evidence type="ECO:0000256" key="2">
    <source>
        <dbReference type="ARBA" id="ARBA00005386"/>
    </source>
</evidence>